<dbReference type="AlphaFoldDB" id="A0A941BKP8"/>
<keyword evidence="1" id="KW-0472">Membrane</keyword>
<organism evidence="2 3">
    <name type="scientific">Ideonella alba</name>
    <dbReference type="NCBI Taxonomy" id="2824118"/>
    <lineage>
        <taxon>Bacteria</taxon>
        <taxon>Pseudomonadati</taxon>
        <taxon>Pseudomonadota</taxon>
        <taxon>Betaproteobacteria</taxon>
        <taxon>Burkholderiales</taxon>
        <taxon>Sphaerotilaceae</taxon>
        <taxon>Ideonella</taxon>
    </lineage>
</organism>
<dbReference type="Proteomes" id="UP000676246">
    <property type="component" value="Unassembled WGS sequence"/>
</dbReference>
<dbReference type="RefSeq" id="WP_210852987.1">
    <property type="nucleotide sequence ID" value="NZ_JAGQDD010000003.1"/>
</dbReference>
<feature type="transmembrane region" description="Helical" evidence="1">
    <location>
        <begin position="12"/>
        <end position="30"/>
    </location>
</feature>
<dbReference type="EMBL" id="JAGQDD010000003">
    <property type="protein sequence ID" value="MBQ0930364.1"/>
    <property type="molecule type" value="Genomic_DNA"/>
</dbReference>
<sequence length="82" mass="9059">MPALPTLWLPWLLNAILALMAAEALWLLLYRRPAQPQRLRSVLAGAGLVLAWRLHMAGAAPWVVAACLGAAGLAHARAWWWR</sequence>
<proteinExistence type="predicted"/>
<keyword evidence="1" id="KW-1133">Transmembrane helix</keyword>
<reference evidence="2 3" key="1">
    <citation type="submission" date="2021-04" db="EMBL/GenBank/DDBJ databases">
        <title>The genome sequence of Ideonella sp. 3Y2.</title>
        <authorList>
            <person name="Liu Y."/>
        </authorList>
    </citation>
    <scope>NUCLEOTIDE SEQUENCE [LARGE SCALE GENOMIC DNA]</scope>
    <source>
        <strain evidence="2 3">3Y2</strain>
    </source>
</reference>
<protein>
    <submittedName>
        <fullName evidence="2">Uncharacterized protein</fullName>
    </submittedName>
</protein>
<evidence type="ECO:0000313" key="3">
    <source>
        <dbReference type="Proteomes" id="UP000676246"/>
    </source>
</evidence>
<evidence type="ECO:0000256" key="1">
    <source>
        <dbReference type="SAM" id="Phobius"/>
    </source>
</evidence>
<evidence type="ECO:0000313" key="2">
    <source>
        <dbReference type="EMBL" id="MBQ0930364.1"/>
    </source>
</evidence>
<gene>
    <name evidence="2" type="ORF">KAK03_07675</name>
</gene>
<accession>A0A941BKP8</accession>
<keyword evidence="3" id="KW-1185">Reference proteome</keyword>
<name>A0A941BKP8_9BURK</name>
<keyword evidence="1" id="KW-0812">Transmembrane</keyword>
<comment type="caution">
    <text evidence="2">The sequence shown here is derived from an EMBL/GenBank/DDBJ whole genome shotgun (WGS) entry which is preliminary data.</text>
</comment>
<feature type="transmembrane region" description="Helical" evidence="1">
    <location>
        <begin position="62"/>
        <end position="80"/>
    </location>
</feature>